<name>S9QXS6_9RHOB</name>
<keyword evidence="2" id="KW-0456">Lyase</keyword>
<dbReference type="InterPro" id="IPR029068">
    <property type="entry name" value="Glyas_Bleomycin-R_OHBP_Dase"/>
</dbReference>
<proteinExistence type="predicted"/>
<dbReference type="GO" id="GO:0016829">
    <property type="term" value="F:lyase activity"/>
    <property type="evidence" value="ECO:0007669"/>
    <property type="project" value="UniProtKB-KW"/>
</dbReference>
<dbReference type="Pfam" id="PF00903">
    <property type="entry name" value="Glyoxalase"/>
    <property type="match status" value="1"/>
</dbReference>
<dbReference type="PANTHER" id="PTHR36503">
    <property type="entry name" value="BLR2520 PROTEIN"/>
    <property type="match status" value="1"/>
</dbReference>
<dbReference type="EMBL" id="AOLV01000025">
    <property type="protein sequence ID" value="EPX84453.1"/>
    <property type="molecule type" value="Genomic_DNA"/>
</dbReference>
<evidence type="ECO:0000259" key="1">
    <source>
        <dbReference type="PROSITE" id="PS51819"/>
    </source>
</evidence>
<protein>
    <submittedName>
        <fullName evidence="2">Putative lactoylglutathione lyase</fullName>
    </submittedName>
</protein>
<gene>
    <name evidence="2" type="ORF">ruthe_02257</name>
</gene>
<evidence type="ECO:0000313" key="2">
    <source>
        <dbReference type="EMBL" id="EPX84453.1"/>
    </source>
</evidence>
<dbReference type="HOGENOM" id="CLU_1488009_0_0_5"/>
<accession>S9QXS6</accession>
<dbReference type="AlphaFoldDB" id="S9QXS6"/>
<dbReference type="STRING" id="1123069.ruthe_02257"/>
<keyword evidence="3" id="KW-1185">Reference proteome</keyword>
<dbReference type="PATRIC" id="fig|1123069.3.peg.2231"/>
<dbReference type="InterPro" id="IPR004360">
    <property type="entry name" value="Glyas_Fos-R_dOase_dom"/>
</dbReference>
<evidence type="ECO:0000313" key="3">
    <source>
        <dbReference type="Proteomes" id="UP000015346"/>
    </source>
</evidence>
<dbReference type="SUPFAM" id="SSF54593">
    <property type="entry name" value="Glyoxalase/Bleomycin resistance protein/Dihydroxybiphenyl dioxygenase"/>
    <property type="match status" value="1"/>
</dbReference>
<dbReference type="Gene3D" id="3.10.180.10">
    <property type="entry name" value="2,3-Dihydroxybiphenyl 1,2-Dioxygenase, domain 1"/>
    <property type="match status" value="1"/>
</dbReference>
<organism evidence="2 3">
    <name type="scientific">Rubellimicrobium thermophilum DSM 16684</name>
    <dbReference type="NCBI Taxonomy" id="1123069"/>
    <lineage>
        <taxon>Bacteria</taxon>
        <taxon>Pseudomonadati</taxon>
        <taxon>Pseudomonadota</taxon>
        <taxon>Alphaproteobacteria</taxon>
        <taxon>Rhodobacterales</taxon>
        <taxon>Roseobacteraceae</taxon>
        <taxon>Rubellimicrobium</taxon>
    </lineage>
</organism>
<feature type="domain" description="VOC" evidence="1">
    <location>
        <begin position="10"/>
        <end position="140"/>
    </location>
</feature>
<dbReference type="PROSITE" id="PS51819">
    <property type="entry name" value="VOC"/>
    <property type="match status" value="1"/>
</dbReference>
<comment type="caution">
    <text evidence="2">The sequence shown here is derived from an EMBL/GenBank/DDBJ whole genome shotgun (WGS) entry which is preliminary data.</text>
</comment>
<dbReference type="Proteomes" id="UP000015346">
    <property type="component" value="Unassembled WGS sequence"/>
</dbReference>
<sequence>MSRDILPDQRVTLITLGVRDLDRAKAFYAALGWHPVRETGDMAAYQLRGGVAFALYRLHEMARDQGREEGDLGTGAAVLSQNFHDEDEVDRAWERAMKAGARPLKAPQSMSWGGLCRAVRRSRRPCLGAGAQPLLALGARWRADPADGMRAAGRPTVRNAPWENRARRGLCPRTPGIFEVG</sequence>
<dbReference type="InterPro" id="IPR037523">
    <property type="entry name" value="VOC_core"/>
</dbReference>
<dbReference type="PANTHER" id="PTHR36503:SF1">
    <property type="entry name" value="BLR2520 PROTEIN"/>
    <property type="match status" value="1"/>
</dbReference>
<reference evidence="2 3" key="1">
    <citation type="journal article" date="2013" name="Stand. Genomic Sci.">
        <title>Genome sequence of the reddish-pigmented Rubellimicrobium thermophilum type strain (DSM 16684(T)), a member of the Roseobacter clade.</title>
        <authorList>
            <person name="Fiebig A."/>
            <person name="Riedel T."/>
            <person name="Gronow S."/>
            <person name="Petersen J."/>
            <person name="Klenk H.P."/>
            <person name="Goker M."/>
        </authorList>
    </citation>
    <scope>NUCLEOTIDE SEQUENCE [LARGE SCALE GENOMIC DNA]</scope>
    <source>
        <strain evidence="2 3">DSM 16684</strain>
    </source>
</reference>